<evidence type="ECO:0000313" key="2">
    <source>
        <dbReference type="EMBL" id="AAQ16266.1"/>
    </source>
</evidence>
<dbReference type="Pfam" id="PF18430">
    <property type="entry name" value="DBD_HTH"/>
    <property type="match status" value="1"/>
</dbReference>
<dbReference type="SMART" id="SM00530">
    <property type="entry name" value="HTH_XRE"/>
    <property type="match status" value="1"/>
</dbReference>
<dbReference type="AlphaFoldDB" id="Q6WRZ0"/>
<evidence type="ECO:0000259" key="1">
    <source>
        <dbReference type="PROSITE" id="PS50943"/>
    </source>
</evidence>
<reference evidence="2" key="1">
    <citation type="journal article" date="2003" name="Mol. Microbiol.">
        <title>The vanG glycopeptide resistance operon from Enterococcus faecalis revisited.</title>
        <authorList>
            <person name="Depardieu F."/>
            <person name="Bonora M.G."/>
            <person name="Reynolds P.E."/>
            <person name="Courvalin P."/>
        </authorList>
    </citation>
    <scope>NUCLEOTIDE SEQUENCE</scope>
    <source>
        <strain evidence="2">BM4518</strain>
    </source>
</reference>
<proteinExistence type="predicted"/>
<accession>Q6WRZ0</accession>
<dbReference type="InterPro" id="IPR001387">
    <property type="entry name" value="Cro/C1-type_HTH"/>
</dbReference>
<name>Q6WRZ0_ENTFL</name>
<dbReference type="PROSITE" id="PS50943">
    <property type="entry name" value="HTH_CROC1"/>
    <property type="match status" value="1"/>
</dbReference>
<organism evidence="2">
    <name type="scientific">Enterococcus faecalis</name>
    <name type="common">Streptococcus faecalis</name>
    <dbReference type="NCBI Taxonomy" id="1351"/>
    <lineage>
        <taxon>Bacteria</taxon>
        <taxon>Bacillati</taxon>
        <taxon>Bacillota</taxon>
        <taxon>Bacilli</taxon>
        <taxon>Lactobacillales</taxon>
        <taxon>Enterococcaceae</taxon>
        <taxon>Enterococcus</taxon>
    </lineage>
</organism>
<dbReference type="Pfam" id="PF01381">
    <property type="entry name" value="HTH_3"/>
    <property type="match status" value="1"/>
</dbReference>
<feature type="domain" description="HTH cro/C1-type" evidence="1">
    <location>
        <begin position="25"/>
        <end position="79"/>
    </location>
</feature>
<dbReference type="CDD" id="cd00093">
    <property type="entry name" value="HTH_XRE"/>
    <property type="match status" value="1"/>
</dbReference>
<dbReference type="InterPro" id="IPR010982">
    <property type="entry name" value="Lambda_DNA-bd_dom_sf"/>
</dbReference>
<evidence type="ECO:0000313" key="3">
    <source>
        <dbReference type="EMBL" id="ABA71725.1"/>
    </source>
</evidence>
<dbReference type="Gene3D" id="6.10.140.640">
    <property type="match status" value="1"/>
</dbReference>
<dbReference type="InterPro" id="IPR041511">
    <property type="entry name" value="DBD_HTH"/>
</dbReference>
<dbReference type="GO" id="GO:0003677">
    <property type="term" value="F:DNA binding"/>
    <property type="evidence" value="ECO:0007669"/>
    <property type="project" value="InterPro"/>
</dbReference>
<sequence>MEIAKNNAGGENMDNYDFLELGQAIQNAREKKRITREELAEELGISARHLQSVEKEGQYPSFPLFIQLVTMFHISVDQYIHPDSPIEKTTLRRQLDALFDTFDDSELTIIAGTAQGICKAKEPEK</sequence>
<protein>
    <recommendedName>
        <fullName evidence="1">HTH cro/C1-type domain-containing protein</fullName>
    </recommendedName>
</protein>
<reference evidence="3" key="2">
    <citation type="journal article" date="2006" name="Antimicrob. Agents Chemother.">
        <title>VanG-type vancomycin-resistant Enterococcus faecalis strains isolated in Canada.</title>
        <authorList>
            <person name="Boyd D.A."/>
            <person name="Du T."/>
            <person name="Hizon R."/>
            <person name="Kaplen B."/>
            <person name="Murphy T."/>
            <person name="Tyler S."/>
            <person name="Brown S."/>
            <person name="Jamieson F."/>
            <person name="Weiss K."/>
            <person name="Mulvey M.R."/>
        </authorList>
    </citation>
    <scope>NUCLEOTIDE SEQUENCE</scope>
    <source>
        <strain evidence="3">G1-01247</strain>
    </source>
</reference>
<dbReference type="EMBL" id="AY271782">
    <property type="protein sequence ID" value="AAQ16266.1"/>
    <property type="molecule type" value="Genomic_DNA"/>
</dbReference>
<dbReference type="Gene3D" id="1.10.260.40">
    <property type="entry name" value="lambda repressor-like DNA-binding domains"/>
    <property type="match status" value="1"/>
</dbReference>
<dbReference type="EMBL" id="DQ212986">
    <property type="protein sequence ID" value="ABA71725.1"/>
    <property type="molecule type" value="Genomic_DNA"/>
</dbReference>
<dbReference type="SUPFAM" id="SSF47413">
    <property type="entry name" value="lambda repressor-like DNA-binding domains"/>
    <property type="match status" value="1"/>
</dbReference>